<name>A0A2X4WH31_LEDLE</name>
<organism evidence="1 2">
    <name type="scientific">Lederbergia lenta</name>
    <name type="common">Bacillus lentus</name>
    <dbReference type="NCBI Taxonomy" id="1467"/>
    <lineage>
        <taxon>Bacteria</taxon>
        <taxon>Bacillati</taxon>
        <taxon>Bacillota</taxon>
        <taxon>Bacilli</taxon>
        <taxon>Bacillales</taxon>
        <taxon>Bacillaceae</taxon>
        <taxon>Lederbergia</taxon>
    </lineage>
</organism>
<proteinExistence type="predicted"/>
<dbReference type="AlphaFoldDB" id="A0A2X4WH31"/>
<dbReference type="EMBL" id="LS483476">
    <property type="protein sequence ID" value="SQI62149.1"/>
    <property type="molecule type" value="Genomic_DNA"/>
</dbReference>
<reference evidence="1 2" key="1">
    <citation type="submission" date="2018-06" db="EMBL/GenBank/DDBJ databases">
        <authorList>
            <consortium name="Pathogen Informatics"/>
            <person name="Doyle S."/>
        </authorList>
    </citation>
    <scope>NUCLEOTIDE SEQUENCE [LARGE SCALE GENOMIC DNA]</scope>
    <source>
        <strain evidence="1 2">NCTC4824</strain>
    </source>
</reference>
<dbReference type="KEGG" id="blen:NCTC4824_03622"/>
<accession>A0A2X4WH31</accession>
<sequence length="58" mass="6477">MMQNPCEKKSYITGVQLDALQISELECHGRKQIECQGYLRVGVCCNNGEKNAATYRGP</sequence>
<keyword evidence="2" id="KW-1185">Reference proteome</keyword>
<dbReference type="Proteomes" id="UP000249134">
    <property type="component" value="Chromosome 1"/>
</dbReference>
<dbReference type="STRING" id="1348624.GCA_001591545_02160"/>
<gene>
    <name evidence="1" type="ORF">NCTC4824_03622</name>
</gene>
<protein>
    <submittedName>
        <fullName evidence="1">Uncharacterized protein</fullName>
    </submittedName>
</protein>
<evidence type="ECO:0000313" key="2">
    <source>
        <dbReference type="Proteomes" id="UP000249134"/>
    </source>
</evidence>
<evidence type="ECO:0000313" key="1">
    <source>
        <dbReference type="EMBL" id="SQI62149.1"/>
    </source>
</evidence>